<evidence type="ECO:0000256" key="2">
    <source>
        <dbReference type="ARBA" id="ARBA00022490"/>
    </source>
</evidence>
<evidence type="ECO:0000256" key="6">
    <source>
        <dbReference type="ARBA" id="ARBA00093785"/>
    </source>
</evidence>
<evidence type="ECO:0000256" key="3">
    <source>
        <dbReference type="ARBA" id="ARBA00022795"/>
    </source>
</evidence>
<keyword evidence="4" id="KW-0143">Chaperone</keyword>
<proteinExistence type="inferred from homology"/>
<gene>
    <name evidence="8" type="ORF">PJ311_02775</name>
</gene>
<comment type="function">
    <text evidence="5">May act as an export chaperone for the filament capping protein FliD.</text>
</comment>
<name>A0ABT4WZS4_9BACI</name>
<keyword evidence="2" id="KW-0963">Cytoplasm</keyword>
<evidence type="ECO:0000256" key="4">
    <source>
        <dbReference type="ARBA" id="ARBA00023186"/>
    </source>
</evidence>
<dbReference type="InterPro" id="IPR008622">
    <property type="entry name" value="FliT"/>
</dbReference>
<evidence type="ECO:0000256" key="7">
    <source>
        <dbReference type="ARBA" id="ARBA00093797"/>
    </source>
</evidence>
<comment type="caution">
    <text evidence="8">The sequence shown here is derived from an EMBL/GenBank/DDBJ whole genome shotgun (WGS) entry which is preliminary data.</text>
</comment>
<comment type="subcellular location">
    <subcellularLocation>
        <location evidence="1">Cytoplasm</location>
        <location evidence="1">Cytosol</location>
    </subcellularLocation>
</comment>
<keyword evidence="8" id="KW-0282">Flagellum</keyword>
<evidence type="ECO:0000256" key="5">
    <source>
        <dbReference type="ARBA" id="ARBA00093765"/>
    </source>
</evidence>
<accession>A0ABT4WZS4</accession>
<reference evidence="8 9" key="1">
    <citation type="submission" date="2023-01" db="EMBL/GenBank/DDBJ databases">
        <title>Bacillus changyiensis sp. nov., isolated from a coastal deposit.</title>
        <authorList>
            <person name="Xiao G."/>
            <person name="Lai Q."/>
            <person name="Hu Z."/>
            <person name="Shao Z."/>
        </authorList>
    </citation>
    <scope>NUCLEOTIDE SEQUENCE [LARGE SCALE GENOMIC DNA]</scope>
    <source>
        <strain evidence="8 9">CLL-7-23</strain>
    </source>
</reference>
<dbReference type="Pfam" id="PF05400">
    <property type="entry name" value="FliT"/>
    <property type="match status" value="1"/>
</dbReference>
<dbReference type="Proteomes" id="UP001211894">
    <property type="component" value="Unassembled WGS sequence"/>
</dbReference>
<keyword evidence="9" id="KW-1185">Reference proteome</keyword>
<keyword evidence="3" id="KW-1005">Bacterial flagellum biogenesis</keyword>
<comment type="similarity">
    <text evidence="6">Belongs to the bacillales FliT family.</text>
</comment>
<evidence type="ECO:0000313" key="8">
    <source>
        <dbReference type="EMBL" id="MDA7025533.1"/>
    </source>
</evidence>
<evidence type="ECO:0000313" key="9">
    <source>
        <dbReference type="Proteomes" id="UP001211894"/>
    </source>
</evidence>
<dbReference type="EMBL" id="JAQKAB010000001">
    <property type="protein sequence ID" value="MDA7025533.1"/>
    <property type="molecule type" value="Genomic_DNA"/>
</dbReference>
<dbReference type="RefSeq" id="WP_271339437.1">
    <property type="nucleotide sequence ID" value="NZ_JAQKAB010000001.1"/>
</dbReference>
<sequence length="113" mass="13486">MNRIKLLLGETENILSQIKDIPESDELLQRIEDYLEKREGLIDEIKPPLSHEEKLQLEQVVKIEPLIMTELKRLKEDIKKELIQVKKKRALHQTYLTPYQNVTIDGTYYDKRK</sequence>
<organism evidence="8 9">
    <name type="scientific">Bacillus changyiensis</name>
    <dbReference type="NCBI Taxonomy" id="3004103"/>
    <lineage>
        <taxon>Bacteria</taxon>
        <taxon>Bacillati</taxon>
        <taxon>Bacillota</taxon>
        <taxon>Bacilli</taxon>
        <taxon>Bacillales</taxon>
        <taxon>Bacillaceae</taxon>
        <taxon>Bacillus</taxon>
    </lineage>
</organism>
<keyword evidence="8" id="KW-0966">Cell projection</keyword>
<evidence type="ECO:0000256" key="1">
    <source>
        <dbReference type="ARBA" id="ARBA00004514"/>
    </source>
</evidence>
<keyword evidence="8" id="KW-0969">Cilium</keyword>
<protein>
    <recommendedName>
        <fullName evidence="7">Flagellar protein FliT</fullName>
    </recommendedName>
</protein>